<evidence type="ECO:0000313" key="1">
    <source>
        <dbReference type="EMBL" id="NPT46164.1"/>
    </source>
</evidence>
<gene>
    <name evidence="1" type="ORF">GNZ12_33555</name>
</gene>
<sequence length="123" mass="12981">MTPPEGAFAGATYASYNGQREAAMFDFSSTGLTLEQYGSQVATAMPGFGITGSPISGAIGTHPVWFAEMTGNVQGKSEYARLYVFRGAQGNMWRVFVASMYPVDLGFGARADALTRAIMASAS</sequence>
<reference evidence="1 2" key="1">
    <citation type="submission" date="2019-11" db="EMBL/GenBank/DDBJ databases">
        <title>Metabolism of dissolved organic matter in forest soils.</title>
        <authorList>
            <person name="Cyle K.T."/>
            <person name="Wilhelm R.C."/>
            <person name="Martinez C.E."/>
        </authorList>
    </citation>
    <scope>NUCLEOTIDE SEQUENCE [LARGE SCALE GENOMIC DNA]</scope>
    <source>
        <strain evidence="1 2">1N</strain>
    </source>
</reference>
<comment type="caution">
    <text evidence="1">The sequence shown here is derived from an EMBL/GenBank/DDBJ whole genome shotgun (WGS) entry which is preliminary data.</text>
</comment>
<accession>A0ABX2BZ97</accession>
<name>A0ABX2BZ97_9BURK</name>
<dbReference type="EMBL" id="WOEY01000131">
    <property type="protein sequence ID" value="NPT46164.1"/>
    <property type="molecule type" value="Genomic_DNA"/>
</dbReference>
<proteinExistence type="predicted"/>
<dbReference type="RefSeq" id="WP_172316316.1">
    <property type="nucleotide sequence ID" value="NZ_WOEY01000131.1"/>
</dbReference>
<evidence type="ECO:0000313" key="2">
    <source>
        <dbReference type="Proteomes" id="UP000652198"/>
    </source>
</evidence>
<organism evidence="1 2">
    <name type="scientific">Paraburkholderia solitsugae</name>
    <dbReference type="NCBI Taxonomy" id="2675748"/>
    <lineage>
        <taxon>Bacteria</taxon>
        <taxon>Pseudomonadati</taxon>
        <taxon>Pseudomonadota</taxon>
        <taxon>Betaproteobacteria</taxon>
        <taxon>Burkholderiales</taxon>
        <taxon>Burkholderiaceae</taxon>
        <taxon>Paraburkholderia</taxon>
    </lineage>
</organism>
<protein>
    <submittedName>
        <fullName evidence="1">Uncharacterized protein</fullName>
    </submittedName>
</protein>
<keyword evidence="2" id="KW-1185">Reference proteome</keyword>
<dbReference type="Proteomes" id="UP000652198">
    <property type="component" value="Unassembled WGS sequence"/>
</dbReference>